<evidence type="ECO:0000313" key="2">
    <source>
        <dbReference type="EMBL" id="KAK4003314.1"/>
    </source>
</evidence>
<proteinExistence type="predicted"/>
<feature type="region of interest" description="Disordered" evidence="1">
    <location>
        <begin position="51"/>
        <end position="89"/>
    </location>
</feature>
<evidence type="ECO:0000313" key="3">
    <source>
        <dbReference type="Proteomes" id="UP001234178"/>
    </source>
</evidence>
<sequence length="89" mass="10271">MKEDRNWFKPWVVRADQQQTPPCNTSLPPSRAQKSEQLNYYQQEPLDYATRRHGSASKKDCNLPLSSGESCSAKTDEFTKQSAHRLGWK</sequence>
<feature type="compositionally biased region" description="Polar residues" evidence="1">
    <location>
        <begin position="16"/>
        <end position="28"/>
    </location>
</feature>
<evidence type="ECO:0000256" key="1">
    <source>
        <dbReference type="SAM" id="MobiDB-lite"/>
    </source>
</evidence>
<feature type="compositionally biased region" description="Polar residues" evidence="1">
    <location>
        <begin position="64"/>
        <end position="73"/>
    </location>
</feature>
<comment type="caution">
    <text evidence="2">The sequence shown here is derived from an EMBL/GenBank/DDBJ whole genome shotgun (WGS) entry which is preliminary data.</text>
</comment>
<protein>
    <submittedName>
        <fullName evidence="2">Uncharacterized protein</fullName>
    </submittedName>
</protein>
<keyword evidence="3" id="KW-1185">Reference proteome</keyword>
<reference evidence="2 3" key="1">
    <citation type="journal article" date="2023" name="Nucleic Acids Res.">
        <title>The hologenome of Daphnia magna reveals possible DNA methylation and microbiome-mediated evolution of the host genome.</title>
        <authorList>
            <person name="Chaturvedi A."/>
            <person name="Li X."/>
            <person name="Dhandapani V."/>
            <person name="Marshall H."/>
            <person name="Kissane S."/>
            <person name="Cuenca-Cambronero M."/>
            <person name="Asole G."/>
            <person name="Calvet F."/>
            <person name="Ruiz-Romero M."/>
            <person name="Marangio P."/>
            <person name="Guigo R."/>
            <person name="Rago D."/>
            <person name="Mirbahai L."/>
            <person name="Eastwood N."/>
            <person name="Colbourne J.K."/>
            <person name="Zhou J."/>
            <person name="Mallon E."/>
            <person name="Orsini L."/>
        </authorList>
    </citation>
    <scope>NUCLEOTIDE SEQUENCE [LARGE SCALE GENOMIC DNA]</scope>
    <source>
        <strain evidence="2">LRV0_1</strain>
    </source>
</reference>
<feature type="region of interest" description="Disordered" evidence="1">
    <location>
        <begin position="1"/>
        <end position="36"/>
    </location>
</feature>
<name>A0ABQ9YRS6_9CRUS</name>
<gene>
    <name evidence="2" type="ORF">OUZ56_005085</name>
</gene>
<accession>A0ABQ9YRS6</accession>
<dbReference type="Proteomes" id="UP001234178">
    <property type="component" value="Unassembled WGS sequence"/>
</dbReference>
<organism evidence="2 3">
    <name type="scientific">Daphnia magna</name>
    <dbReference type="NCBI Taxonomy" id="35525"/>
    <lineage>
        <taxon>Eukaryota</taxon>
        <taxon>Metazoa</taxon>
        <taxon>Ecdysozoa</taxon>
        <taxon>Arthropoda</taxon>
        <taxon>Crustacea</taxon>
        <taxon>Branchiopoda</taxon>
        <taxon>Diplostraca</taxon>
        <taxon>Cladocera</taxon>
        <taxon>Anomopoda</taxon>
        <taxon>Daphniidae</taxon>
        <taxon>Daphnia</taxon>
    </lineage>
</organism>
<dbReference type="EMBL" id="JAOYFB010000001">
    <property type="protein sequence ID" value="KAK4003314.1"/>
    <property type="molecule type" value="Genomic_DNA"/>
</dbReference>